<gene>
    <name evidence="1" type="ORF">BIP78_0153</name>
</gene>
<accession>A0A410FSI0</accession>
<organism evidence="1 2">
    <name type="scientific">Bipolaricaulis sibiricus</name>
    <dbReference type="NCBI Taxonomy" id="2501609"/>
    <lineage>
        <taxon>Bacteria</taxon>
        <taxon>Candidatus Bipolaricaulota</taxon>
        <taxon>Candidatus Bipolaricaulia</taxon>
        <taxon>Candidatus Bipolaricaulales</taxon>
        <taxon>Candidatus Bipolaricaulaceae</taxon>
        <taxon>Candidatus Bipolaricaulis</taxon>
    </lineage>
</organism>
<dbReference type="PANTHER" id="PTHR38471:SF2">
    <property type="entry name" value="FOUR HELIX BUNDLE PROTEIN"/>
    <property type="match status" value="1"/>
</dbReference>
<dbReference type="Pfam" id="PF05635">
    <property type="entry name" value="23S_rRNA_IVP"/>
    <property type="match status" value="1"/>
</dbReference>
<dbReference type="AlphaFoldDB" id="A0A410FSI0"/>
<dbReference type="NCBIfam" id="TIGR02436">
    <property type="entry name" value="four helix bundle protein"/>
    <property type="match status" value="1"/>
</dbReference>
<evidence type="ECO:0008006" key="3">
    <source>
        <dbReference type="Google" id="ProtNLM"/>
    </source>
</evidence>
<dbReference type="CDD" id="cd16377">
    <property type="entry name" value="23S_rRNA_IVP_like"/>
    <property type="match status" value="1"/>
</dbReference>
<dbReference type="EMBL" id="CP034928">
    <property type="protein sequence ID" value="QAA75921.1"/>
    <property type="molecule type" value="Genomic_DNA"/>
</dbReference>
<dbReference type="InterPro" id="IPR012657">
    <property type="entry name" value="23S_rRNA-intervening_sequence"/>
</dbReference>
<dbReference type="KEGG" id="bih:BIP78_0153"/>
<dbReference type="Proteomes" id="UP000287233">
    <property type="component" value="Chromosome"/>
</dbReference>
<dbReference type="Gene3D" id="1.20.1440.60">
    <property type="entry name" value="23S rRNA-intervening sequence"/>
    <property type="match status" value="1"/>
</dbReference>
<dbReference type="SUPFAM" id="SSF158446">
    <property type="entry name" value="IVS-encoded protein-like"/>
    <property type="match status" value="1"/>
</dbReference>
<name>A0A410FSI0_BIPS1</name>
<reference evidence="2" key="1">
    <citation type="submission" date="2018-12" db="EMBL/GenBank/DDBJ databases">
        <title>Complete genome sequence of an uncultured bacterium of the candidate phylum Bipolaricaulota.</title>
        <authorList>
            <person name="Kadnikov V.V."/>
            <person name="Mardanov A.V."/>
            <person name="Beletsky A.V."/>
            <person name="Frank Y.A."/>
            <person name="Karnachuk O.V."/>
            <person name="Ravin N.V."/>
        </authorList>
    </citation>
    <scope>NUCLEOTIDE SEQUENCE [LARGE SCALE GENOMIC DNA]</scope>
</reference>
<evidence type="ECO:0000313" key="1">
    <source>
        <dbReference type="EMBL" id="QAA75921.1"/>
    </source>
</evidence>
<sequence length="107" mass="11976">MLLAQKVYKVTEALPDQERYGLTAQMRRAAVSVPSNIAEGAARASRKEFAQFLHHALGSLAELDTQLVLAEKLGWMGESGITADVERVRMVIYGLIRHLKKEPKDER</sequence>
<dbReference type="InterPro" id="IPR036583">
    <property type="entry name" value="23S_rRNA_IVS_sf"/>
</dbReference>
<evidence type="ECO:0000313" key="2">
    <source>
        <dbReference type="Proteomes" id="UP000287233"/>
    </source>
</evidence>
<proteinExistence type="predicted"/>
<protein>
    <recommendedName>
        <fullName evidence="3">Four helix bundle protein</fullName>
    </recommendedName>
</protein>
<dbReference type="PANTHER" id="PTHR38471">
    <property type="entry name" value="FOUR HELIX BUNDLE PROTEIN"/>
    <property type="match status" value="1"/>
</dbReference>